<evidence type="ECO:0000313" key="3">
    <source>
        <dbReference type="Proteomes" id="UP001199106"/>
    </source>
</evidence>
<keyword evidence="3" id="KW-1185">Reference proteome</keyword>
<evidence type="ECO:0000313" key="2">
    <source>
        <dbReference type="EMBL" id="KAG9189917.1"/>
    </source>
</evidence>
<gene>
    <name evidence="2" type="ORF">G6011_06785</name>
</gene>
<sequence>MCIEQHLNSGQGYSKRCPTCRETWFGGVENEAIDEVRPEAEEPAAELVVRHRERGRRREPGATPEDRRMELLFGLDGASERDRADFFAALDQTLLRMSTEDANANAIGRTTRALVEAENRLYAGREAQVDRSVVLVRAAEQQGRRGSADEEAEAMEWRFFQAGLRGDRLTPRDLPSQPMPEAITDTSQARGGRNHAPFQREAEGRGRLSQPALRREQAQPPIQGEVIFPSAGRIARTIGFLEQLRGTEGVLNDSSGVGESVTVVERAVEDFWESIDDEARRRRRVRFVRRYP</sequence>
<comment type="caution">
    <text evidence="2">The sequence shown here is derived from an EMBL/GenBank/DDBJ whole genome shotgun (WGS) entry which is preliminary data.</text>
</comment>
<dbReference type="EMBL" id="JAANER010000005">
    <property type="protein sequence ID" value="KAG9189917.1"/>
    <property type="molecule type" value="Genomic_DNA"/>
</dbReference>
<proteinExistence type="predicted"/>
<dbReference type="Proteomes" id="UP001199106">
    <property type="component" value="Unassembled WGS sequence"/>
</dbReference>
<evidence type="ECO:0000256" key="1">
    <source>
        <dbReference type="SAM" id="MobiDB-lite"/>
    </source>
</evidence>
<dbReference type="AlphaFoldDB" id="A0AAD4FHH1"/>
<name>A0AAD4FHH1_9PLEO</name>
<reference evidence="2" key="1">
    <citation type="submission" date="2021-07" db="EMBL/GenBank/DDBJ databases">
        <title>Genome Resource of American Ginseng Black Spot Pathogen Alternaria panax.</title>
        <authorList>
            <person name="Qiu C."/>
            <person name="Wang W."/>
            <person name="Liu Z."/>
        </authorList>
    </citation>
    <scope>NUCLEOTIDE SEQUENCE</scope>
    <source>
        <strain evidence="2">BNCC115425</strain>
    </source>
</reference>
<protein>
    <submittedName>
        <fullName evidence="2">Uncharacterized protein</fullName>
    </submittedName>
</protein>
<feature type="region of interest" description="Disordered" evidence="1">
    <location>
        <begin position="168"/>
        <end position="219"/>
    </location>
</feature>
<accession>A0AAD4FHH1</accession>
<organism evidence="2 3">
    <name type="scientific">Alternaria panax</name>
    <dbReference type="NCBI Taxonomy" id="48097"/>
    <lineage>
        <taxon>Eukaryota</taxon>
        <taxon>Fungi</taxon>
        <taxon>Dikarya</taxon>
        <taxon>Ascomycota</taxon>
        <taxon>Pezizomycotina</taxon>
        <taxon>Dothideomycetes</taxon>
        <taxon>Pleosporomycetidae</taxon>
        <taxon>Pleosporales</taxon>
        <taxon>Pleosporineae</taxon>
        <taxon>Pleosporaceae</taxon>
        <taxon>Alternaria</taxon>
        <taxon>Alternaria sect. Panax</taxon>
    </lineage>
</organism>